<evidence type="ECO:0000313" key="1">
    <source>
        <dbReference type="EMBL" id="TNN54956.1"/>
    </source>
</evidence>
<accession>A0A4Z2GN57</accession>
<comment type="caution">
    <text evidence="1">The sequence shown here is derived from an EMBL/GenBank/DDBJ whole genome shotgun (WGS) entry which is preliminary data.</text>
</comment>
<dbReference type="Proteomes" id="UP000314294">
    <property type="component" value="Unassembled WGS sequence"/>
</dbReference>
<proteinExistence type="predicted"/>
<gene>
    <name evidence="1" type="ORF">EYF80_034824</name>
</gene>
<dbReference type="EMBL" id="SRLO01000470">
    <property type="protein sequence ID" value="TNN54956.1"/>
    <property type="molecule type" value="Genomic_DNA"/>
</dbReference>
<organism evidence="1 2">
    <name type="scientific">Liparis tanakae</name>
    <name type="common">Tanaka's snailfish</name>
    <dbReference type="NCBI Taxonomy" id="230148"/>
    <lineage>
        <taxon>Eukaryota</taxon>
        <taxon>Metazoa</taxon>
        <taxon>Chordata</taxon>
        <taxon>Craniata</taxon>
        <taxon>Vertebrata</taxon>
        <taxon>Euteleostomi</taxon>
        <taxon>Actinopterygii</taxon>
        <taxon>Neopterygii</taxon>
        <taxon>Teleostei</taxon>
        <taxon>Neoteleostei</taxon>
        <taxon>Acanthomorphata</taxon>
        <taxon>Eupercaria</taxon>
        <taxon>Perciformes</taxon>
        <taxon>Cottioidei</taxon>
        <taxon>Cottales</taxon>
        <taxon>Liparidae</taxon>
        <taxon>Liparis</taxon>
    </lineage>
</organism>
<evidence type="ECO:0000313" key="2">
    <source>
        <dbReference type="Proteomes" id="UP000314294"/>
    </source>
</evidence>
<protein>
    <submittedName>
        <fullName evidence="1">Uncharacterized protein</fullName>
    </submittedName>
</protein>
<name>A0A4Z2GN57_9TELE</name>
<sequence length="68" mass="7434">MIRTGGFDRAGPFSAVNGFHMASSPRASVKSSANTPLQVVDASACFWSPTSRRPVLAIRELKQRRFPL</sequence>
<reference evidence="1 2" key="1">
    <citation type="submission" date="2019-03" db="EMBL/GenBank/DDBJ databases">
        <title>First draft genome of Liparis tanakae, snailfish: a comprehensive survey of snailfish specific genes.</title>
        <authorList>
            <person name="Kim W."/>
            <person name="Song I."/>
            <person name="Jeong J.-H."/>
            <person name="Kim D."/>
            <person name="Kim S."/>
            <person name="Ryu S."/>
            <person name="Song J.Y."/>
            <person name="Lee S.K."/>
        </authorList>
    </citation>
    <scope>NUCLEOTIDE SEQUENCE [LARGE SCALE GENOMIC DNA]</scope>
    <source>
        <tissue evidence="1">Muscle</tissue>
    </source>
</reference>
<keyword evidence="2" id="KW-1185">Reference proteome</keyword>
<dbReference type="AlphaFoldDB" id="A0A4Z2GN57"/>